<dbReference type="PIRSF" id="PIRSF005859">
    <property type="entry name" value="PBR"/>
    <property type="match status" value="1"/>
</dbReference>
<dbReference type="Pfam" id="PF03073">
    <property type="entry name" value="TspO_MBR"/>
    <property type="match status" value="1"/>
</dbReference>
<evidence type="ECO:0000256" key="2">
    <source>
        <dbReference type="ARBA" id="ARBA00007524"/>
    </source>
</evidence>
<dbReference type="GO" id="GO:0033013">
    <property type="term" value="P:tetrapyrrole metabolic process"/>
    <property type="evidence" value="ECO:0007669"/>
    <property type="project" value="UniProtKB-ARBA"/>
</dbReference>
<name>A0A318RJE3_WILLI</name>
<dbReference type="FunFam" id="1.20.1260.100:FF:000001">
    <property type="entry name" value="translocator protein 2"/>
    <property type="match status" value="1"/>
</dbReference>
<comment type="subcellular location">
    <subcellularLocation>
        <location evidence="1">Membrane</location>
        <topology evidence="1">Multi-pass membrane protein</topology>
    </subcellularLocation>
</comment>
<keyword evidence="4 6" id="KW-1133">Transmembrane helix</keyword>
<comment type="similarity">
    <text evidence="2">Belongs to the TspO/BZRP family.</text>
</comment>
<keyword evidence="8" id="KW-1185">Reference proteome</keyword>
<dbReference type="RefSeq" id="WP_110469315.1">
    <property type="nucleotide sequence ID" value="NZ_QJSP01000005.1"/>
</dbReference>
<evidence type="ECO:0000313" key="7">
    <source>
        <dbReference type="EMBL" id="PYE17911.1"/>
    </source>
</evidence>
<keyword evidence="5 6" id="KW-0472">Membrane</keyword>
<protein>
    <submittedName>
        <fullName evidence="7">TspO/MBR related protein</fullName>
    </submittedName>
</protein>
<dbReference type="PANTHER" id="PTHR10057:SF0">
    <property type="entry name" value="TRANSLOCATOR PROTEIN"/>
    <property type="match status" value="1"/>
</dbReference>
<gene>
    <name evidence="7" type="ORF">DFR67_10556</name>
</gene>
<comment type="caution">
    <text evidence="7">The sequence shown here is derived from an EMBL/GenBank/DDBJ whole genome shotgun (WGS) entry which is preliminary data.</text>
</comment>
<evidence type="ECO:0000256" key="1">
    <source>
        <dbReference type="ARBA" id="ARBA00004141"/>
    </source>
</evidence>
<dbReference type="OrthoDB" id="9795496at2"/>
<dbReference type="InterPro" id="IPR004307">
    <property type="entry name" value="TspO_MBR"/>
</dbReference>
<dbReference type="Gene3D" id="1.20.1260.100">
    <property type="entry name" value="TspO/MBR protein"/>
    <property type="match status" value="1"/>
</dbReference>
<dbReference type="PANTHER" id="PTHR10057">
    <property type="entry name" value="PERIPHERAL-TYPE BENZODIAZEPINE RECEPTOR"/>
    <property type="match status" value="1"/>
</dbReference>
<accession>A0A318RJE3</accession>
<evidence type="ECO:0000256" key="5">
    <source>
        <dbReference type="ARBA" id="ARBA00023136"/>
    </source>
</evidence>
<feature type="transmembrane region" description="Helical" evidence="6">
    <location>
        <begin position="45"/>
        <end position="64"/>
    </location>
</feature>
<dbReference type="InterPro" id="IPR038330">
    <property type="entry name" value="TspO/MBR-related_sf"/>
</dbReference>
<evidence type="ECO:0000256" key="6">
    <source>
        <dbReference type="SAM" id="Phobius"/>
    </source>
</evidence>
<evidence type="ECO:0000313" key="8">
    <source>
        <dbReference type="Proteomes" id="UP000247591"/>
    </source>
</evidence>
<dbReference type="GO" id="GO:0016020">
    <property type="term" value="C:membrane"/>
    <property type="evidence" value="ECO:0007669"/>
    <property type="project" value="UniProtKB-SubCell"/>
</dbReference>
<dbReference type="EMBL" id="QJSP01000005">
    <property type="protein sequence ID" value="PYE17911.1"/>
    <property type="molecule type" value="Genomic_DNA"/>
</dbReference>
<evidence type="ECO:0000256" key="4">
    <source>
        <dbReference type="ARBA" id="ARBA00022989"/>
    </source>
</evidence>
<dbReference type="Proteomes" id="UP000247591">
    <property type="component" value="Unassembled WGS sequence"/>
</dbReference>
<reference evidence="7 8" key="1">
    <citation type="submission" date="2018-06" db="EMBL/GenBank/DDBJ databases">
        <title>Genomic Encyclopedia of Type Strains, Phase IV (KMG-IV): sequencing the most valuable type-strain genomes for metagenomic binning, comparative biology and taxonomic classification.</title>
        <authorList>
            <person name="Goeker M."/>
        </authorList>
    </citation>
    <scope>NUCLEOTIDE SEQUENCE [LARGE SCALE GENOMIC DNA]</scope>
    <source>
        <strain evidence="7 8">DSM 45521</strain>
    </source>
</reference>
<dbReference type="AlphaFoldDB" id="A0A318RJE3"/>
<dbReference type="CDD" id="cd15904">
    <property type="entry name" value="TSPO_MBR"/>
    <property type="match status" value="1"/>
</dbReference>
<organism evidence="7 8">
    <name type="scientific">Williamsia limnetica</name>
    <dbReference type="NCBI Taxonomy" id="882452"/>
    <lineage>
        <taxon>Bacteria</taxon>
        <taxon>Bacillati</taxon>
        <taxon>Actinomycetota</taxon>
        <taxon>Actinomycetes</taxon>
        <taxon>Mycobacteriales</taxon>
        <taxon>Nocardiaceae</taxon>
        <taxon>Williamsia</taxon>
    </lineage>
</organism>
<sequence>MRSIIKTGIGTALAAGVGALASRDADSRWYRRLSKPPFQPPAVAFPIVWTLLYTDIAISSAVTIDTLRDEMRHIDAAAFERALAVNVVLNGAWTWVFFRAHRTGTAAITAAVLTLSSADLIRRAAPASPPAAAALVPYAGWCAFATALSTEIWRRNR</sequence>
<keyword evidence="3 6" id="KW-0812">Transmembrane</keyword>
<evidence type="ECO:0000256" key="3">
    <source>
        <dbReference type="ARBA" id="ARBA00022692"/>
    </source>
</evidence>
<proteinExistence type="inferred from homology"/>